<proteinExistence type="predicted"/>
<gene>
    <name evidence="1" type="ORF">BHF68_04440</name>
</gene>
<keyword evidence="2" id="KW-1185">Reference proteome</keyword>
<dbReference type="AlphaFoldDB" id="A0A1E5G3B5"/>
<reference evidence="1 2" key="1">
    <citation type="submission" date="2016-09" db="EMBL/GenBank/DDBJ databases">
        <title>Draft genome sequence for the type strain of Desulfuribacillus alkaliarsenatis AHT28, an obligately anaerobic, sulfidogenic bacterium isolated from Russian soda lake sediments.</title>
        <authorList>
            <person name="Abin C.A."/>
            <person name="Hollibaugh J.T."/>
        </authorList>
    </citation>
    <scope>NUCLEOTIDE SEQUENCE [LARGE SCALE GENOMIC DNA]</scope>
    <source>
        <strain evidence="1 2">AHT28</strain>
    </source>
</reference>
<organism evidence="1 2">
    <name type="scientific">Desulfuribacillus alkaliarsenatis</name>
    <dbReference type="NCBI Taxonomy" id="766136"/>
    <lineage>
        <taxon>Bacteria</taxon>
        <taxon>Bacillati</taxon>
        <taxon>Bacillota</taxon>
        <taxon>Desulfuribacillia</taxon>
        <taxon>Desulfuribacillales</taxon>
        <taxon>Desulfuribacillaceae</taxon>
        <taxon>Desulfuribacillus</taxon>
    </lineage>
</organism>
<dbReference type="Pfam" id="PF14398">
    <property type="entry name" value="ATPgrasp_YheCD"/>
    <property type="match status" value="1"/>
</dbReference>
<dbReference type="InterPro" id="IPR026838">
    <property type="entry name" value="YheC/D"/>
</dbReference>
<name>A0A1E5G3B5_9FIRM</name>
<dbReference type="EMBL" id="MIJE01000011">
    <property type="protein sequence ID" value="OEF97460.1"/>
    <property type="molecule type" value="Genomic_DNA"/>
</dbReference>
<protein>
    <recommendedName>
        <fullName evidence="3">ATP-grasp domain-containing protein</fullName>
    </recommendedName>
</protein>
<dbReference type="STRING" id="766136.BHF68_04440"/>
<dbReference type="SUPFAM" id="SSF56059">
    <property type="entry name" value="Glutathione synthetase ATP-binding domain-like"/>
    <property type="match status" value="1"/>
</dbReference>
<evidence type="ECO:0000313" key="2">
    <source>
        <dbReference type="Proteomes" id="UP000094296"/>
    </source>
</evidence>
<dbReference type="Proteomes" id="UP000094296">
    <property type="component" value="Unassembled WGS sequence"/>
</dbReference>
<evidence type="ECO:0008006" key="3">
    <source>
        <dbReference type="Google" id="ProtNLM"/>
    </source>
</evidence>
<accession>A0A1E5G3B5</accession>
<sequence>MFIKTITSNEDVIYLNRKAIWKHRIPSRYMIFKFGQWQRPIRIQLSYQMDADTIGLSSKLASAISMPSKIPYELKVTNKTLQIGPVIAICVCKFNSSLSYSRMAGELPRFTKYKEIQGVMFLFAAEGVNTNKKTIDGYYYAPNQNDLEKKFVKSSIPYPDAVYIRAKMDERVINDIKSEIGDKLFNDFNYDKLQLWNWVKNNEHLKQLFPYTEQVKSPEHVIKILDDFRAVYLKPTAGSKAKGIIYVAKKEGQYLVKEHQKTKFKKYRKQGLLKYLQKISGKTYLVQQSIEVAHGNRRVDIRVYMQRNKQGAWESPGFIVRFAKKGKITTNPTATNIDQVHKGINPLMQVYGITEIEARSLERKMFTTCKELCEYVDKQRGHYADVAIDLIVDYNLDIWFLEVNKRLLTNTLMLLDDKKELFYKVKSKPIEYAKAIAGF</sequence>
<evidence type="ECO:0000313" key="1">
    <source>
        <dbReference type="EMBL" id="OEF97460.1"/>
    </source>
</evidence>
<dbReference type="RefSeq" id="WP_069642858.1">
    <property type="nucleotide sequence ID" value="NZ_MIJE01000011.1"/>
</dbReference>
<comment type="caution">
    <text evidence="1">The sequence shown here is derived from an EMBL/GenBank/DDBJ whole genome shotgun (WGS) entry which is preliminary data.</text>
</comment>